<dbReference type="Gene3D" id="1.25.40.10">
    <property type="entry name" value="Tetratricopeptide repeat domain"/>
    <property type="match status" value="1"/>
</dbReference>
<name>A0A8B2NKD5_9HYPH</name>
<proteinExistence type="predicted"/>
<dbReference type="SUPFAM" id="SSF48452">
    <property type="entry name" value="TPR-like"/>
    <property type="match status" value="1"/>
</dbReference>
<reference evidence="4 5" key="1">
    <citation type="submission" date="2018-05" db="EMBL/GenBank/DDBJ databases">
        <title>Acuticoccus sediminis sp. nov., isolated from deep-sea sediment of Indian Ocean.</title>
        <authorList>
            <person name="Liu X."/>
            <person name="Lai Q."/>
            <person name="Du Y."/>
            <person name="Sun F."/>
            <person name="Zhang X."/>
            <person name="Wang S."/>
            <person name="Shao Z."/>
        </authorList>
    </citation>
    <scope>NUCLEOTIDE SEQUENCE [LARGE SCALE GENOMIC DNA]</scope>
    <source>
        <strain evidence="4 5">PTG4-2</strain>
    </source>
</reference>
<dbReference type="Pfam" id="PF20703">
    <property type="entry name" value="nSTAND1"/>
    <property type="match status" value="1"/>
</dbReference>
<feature type="transmembrane region" description="Helical" evidence="2">
    <location>
        <begin position="504"/>
        <end position="524"/>
    </location>
</feature>
<dbReference type="InterPro" id="IPR049052">
    <property type="entry name" value="nSTAND1"/>
</dbReference>
<sequence>MTSPDRLPYPGLRAYSHDEIDLFFGRERSTDAMVERLAATRFLAVLGPSGSGKSSLVRTGLLDALDLGLYAAVGSDWRVADFSPGVSPLTNLARAVVHSGDAPADAFDVEALLAEVEHSPFGLIRWANGGHLRRGQNLLLLVDQFEELFRYSDYSAREEAEAFVNLLLESVTSDAPIHVVLTMRSEFLGACALLPELAERINQSLYLIGRMSREECRAAIEGPAGVLGFDVEPALVSRLLNDLAAFAPWDAKEEVSQLEHLSRQADQLPLMQHVLNWLWMRRPEGEAPITLTLAGYQEIGGVRGALDQHGEKILADLGERPDGDWIPVVEPLMRGLVTGTSLASAVRRPARLDELVALTGRTEDELRTVIEAMRAPHCSFLRPDPSVPLDGATVVDITHESLVRQWSRLAEWHRAETLDGERWRQLAAEAEAHAAGTADLLSETNLAAASEWLDRVRPTAPWAERHGGQFATVHAFLQASREAIAAAHEEERKRRRRMRRLRDGLVATLTVLLVVVTGASVWLYRANREKDRLNDALFDTNARLTAINRTLGDFKTRSVALVTDFATTMAEAQDAAVLGFSRYEERLSNLIAPFQAYTLTQASDRLTPAQILHFRLTYGQTLERLGADERSVDVIAEAFELAREEAAPGRGDHGPDFLVPFFEVVTAHAWNRMNAGDYAGADSALGLSEQVLAGLGREVTEAALANAVARATFARSRWLDEAADGDPSAAFAALRRVVAFEDRALAADPENQVFRTRAMTYRRNLADRARLAADALPADDPQRSELRRVAASAEDTLCREADDLVETVPLIAANIGATFAHCTVVETRRLTVDGDIARARAALDRAVALFDMLLASDPDLAPLQFAKLQLLQQRVAVERSTSGSETAAAEAGGALADHWLTLFGEGSRLTADVFRFEQALRSIVDALSGEETSAAQRMTFYRAALDALSRNLAATPDGPSLRRMDAMVAAQLAAVLRAEDAGESERLALHQRVVADQETLGTFQPGDAPSEGVADACEAYAGMVRLHARARRVDAARGVLATMASRCEPVLARFPWDVRLRRAVDDARTEVGALLFERGRYAEARPELEAASRAGESVATRFLAQMARLGLGVPRDEDRAARLDALARRQRVVHLSIPVSVAGLVYDVDVDLHQRPDDFPYRGIGDHVVWLETFRGAEVVGDVASRLEAVDRHARERGVSFPAMARALAQSDEARSGPPPEAGETEAPTEGPTIDAARAAARSGDFEESLGLLDAARRRGGAAHEETRAALVTAYGSLSGLAIRSDASRLALTAAEAALALDPEQTWIEVNRAVALMRLGDVEAAREIFMRHRGALLLGGALLWDRAVLDEFSDLRARGIEMPPMADITALFGETLTETDDAPPPRP</sequence>
<evidence type="ECO:0000313" key="5">
    <source>
        <dbReference type="Proteomes" id="UP000249590"/>
    </source>
</evidence>
<evidence type="ECO:0000313" key="4">
    <source>
        <dbReference type="EMBL" id="RAH96696.1"/>
    </source>
</evidence>
<keyword evidence="2" id="KW-0472">Membrane</keyword>
<evidence type="ECO:0000256" key="1">
    <source>
        <dbReference type="SAM" id="MobiDB-lite"/>
    </source>
</evidence>
<gene>
    <name evidence="4" type="ORF">DLJ53_30995</name>
</gene>
<dbReference type="InterPro" id="IPR027417">
    <property type="entry name" value="P-loop_NTPase"/>
</dbReference>
<accession>A0A8B2NKD5</accession>
<evidence type="ECO:0000259" key="3">
    <source>
        <dbReference type="Pfam" id="PF20703"/>
    </source>
</evidence>
<feature type="region of interest" description="Disordered" evidence="1">
    <location>
        <begin position="1209"/>
        <end position="1232"/>
    </location>
</feature>
<dbReference type="OrthoDB" id="235631at2"/>
<dbReference type="RefSeq" id="WP_111352218.1">
    <property type="nucleotide sequence ID" value="NZ_QHHQ01000011.1"/>
</dbReference>
<keyword evidence="5" id="KW-1185">Reference proteome</keyword>
<organism evidence="4 5">
    <name type="scientific">Acuticoccus sediminis</name>
    <dbReference type="NCBI Taxonomy" id="2184697"/>
    <lineage>
        <taxon>Bacteria</taxon>
        <taxon>Pseudomonadati</taxon>
        <taxon>Pseudomonadota</taxon>
        <taxon>Alphaproteobacteria</taxon>
        <taxon>Hyphomicrobiales</taxon>
        <taxon>Amorphaceae</taxon>
        <taxon>Acuticoccus</taxon>
    </lineage>
</organism>
<keyword evidence="2" id="KW-1133">Transmembrane helix</keyword>
<feature type="domain" description="Novel STAND NTPase 1" evidence="3">
    <location>
        <begin position="8"/>
        <end position="434"/>
    </location>
</feature>
<dbReference type="Proteomes" id="UP000249590">
    <property type="component" value="Unassembled WGS sequence"/>
</dbReference>
<protein>
    <recommendedName>
        <fullName evidence="3">Novel STAND NTPase 1 domain-containing protein</fullName>
    </recommendedName>
</protein>
<keyword evidence="2" id="KW-0812">Transmembrane</keyword>
<dbReference type="EMBL" id="QHHQ01000011">
    <property type="protein sequence ID" value="RAH96696.1"/>
    <property type="molecule type" value="Genomic_DNA"/>
</dbReference>
<evidence type="ECO:0000256" key="2">
    <source>
        <dbReference type="SAM" id="Phobius"/>
    </source>
</evidence>
<comment type="caution">
    <text evidence="4">The sequence shown here is derived from an EMBL/GenBank/DDBJ whole genome shotgun (WGS) entry which is preliminary data.</text>
</comment>
<dbReference type="SUPFAM" id="SSF52540">
    <property type="entry name" value="P-loop containing nucleoside triphosphate hydrolases"/>
    <property type="match status" value="1"/>
</dbReference>
<dbReference type="InterPro" id="IPR011990">
    <property type="entry name" value="TPR-like_helical_dom_sf"/>
</dbReference>